<dbReference type="AlphaFoldDB" id="A0AAW0QUC9"/>
<organism evidence="2 3">
    <name type="scientific">Apiospora kogelbergensis</name>
    <dbReference type="NCBI Taxonomy" id="1337665"/>
    <lineage>
        <taxon>Eukaryota</taxon>
        <taxon>Fungi</taxon>
        <taxon>Dikarya</taxon>
        <taxon>Ascomycota</taxon>
        <taxon>Pezizomycotina</taxon>
        <taxon>Sordariomycetes</taxon>
        <taxon>Xylariomycetidae</taxon>
        <taxon>Amphisphaeriales</taxon>
        <taxon>Apiosporaceae</taxon>
        <taxon>Apiospora</taxon>
    </lineage>
</organism>
<sequence length="560" mass="63796">MSEHSQYRPHSRVCVVSRLDLGQQPDFDRLIRVKNIDYRAVRAMIDQCGHEHKDRCGPTTWNQPLKFFHLVHCESRRIVPMQEPCKYVALSYVWGKPGSTPGGQSTFPPTIEDSIEVTIQLGFAYLWVDRYCIDQSNDSQKMTQIQQMGQIYNQASLVIFAAAGTDPSYGLPGISKPRTDPPGAVITGKYKTVPVPEDPFCLVSDSVWATRGWTYQEGFLSRRRLFFTASQLLFECEWSRCEELAFDKGLHKIQPIPTERPEGYRSLREFHRRIKDFSSRQLGYVEDRLRAYLGVLASFSAAPQPIYHIWGVPVVSNLQGEWQLCLNDLVTTTPSYRNPMFPSWSWLGWAGQSDERVRYSDEVEATSSMVEENGQTVELSPTLLQRYYSVGKSPEAAPTVLRFEGMTFPIFAAEDISPSPGCKLEKLCLRGTSPQHRVMTGSEWTMPDGADKLHWACWKNRYSRWIFAELKVIDRSFIDDLSGVEKMELLGVATSKPGSNPHYYSILQAVEGGYETVGCLNLMVRPLSTIVVDKGNFESLQSDKLEDYFPHGTQEMIRWL</sequence>
<gene>
    <name evidence="2" type="ORF">PG999_007828</name>
</gene>
<dbReference type="Pfam" id="PF06985">
    <property type="entry name" value="HET"/>
    <property type="match status" value="1"/>
</dbReference>
<dbReference type="InterPro" id="IPR010730">
    <property type="entry name" value="HET"/>
</dbReference>
<dbReference type="Proteomes" id="UP001392437">
    <property type="component" value="Unassembled WGS sequence"/>
</dbReference>
<reference evidence="2 3" key="1">
    <citation type="submission" date="2023-01" db="EMBL/GenBank/DDBJ databases">
        <title>Analysis of 21 Apiospora genomes using comparative genomics revels a genus with tremendous synthesis potential of carbohydrate active enzymes and secondary metabolites.</title>
        <authorList>
            <person name="Sorensen T."/>
        </authorList>
    </citation>
    <scope>NUCLEOTIDE SEQUENCE [LARGE SCALE GENOMIC DNA]</scope>
    <source>
        <strain evidence="2 3">CBS 117206</strain>
    </source>
</reference>
<proteinExistence type="predicted"/>
<dbReference type="EMBL" id="JAQQWP010000007">
    <property type="protein sequence ID" value="KAK8109691.1"/>
    <property type="molecule type" value="Genomic_DNA"/>
</dbReference>
<evidence type="ECO:0000313" key="2">
    <source>
        <dbReference type="EMBL" id="KAK8109691.1"/>
    </source>
</evidence>
<dbReference type="PANTHER" id="PTHR33112:SF1">
    <property type="entry name" value="HETEROKARYON INCOMPATIBILITY DOMAIN-CONTAINING PROTEIN"/>
    <property type="match status" value="1"/>
</dbReference>
<evidence type="ECO:0000259" key="1">
    <source>
        <dbReference type="Pfam" id="PF06985"/>
    </source>
</evidence>
<protein>
    <submittedName>
        <fullName evidence="2">HET-domain-containing protein</fullName>
    </submittedName>
</protein>
<feature type="domain" description="Heterokaryon incompatibility" evidence="1">
    <location>
        <begin position="87"/>
        <end position="217"/>
    </location>
</feature>
<dbReference type="PANTHER" id="PTHR33112">
    <property type="entry name" value="DOMAIN PROTEIN, PUTATIVE-RELATED"/>
    <property type="match status" value="1"/>
</dbReference>
<comment type="caution">
    <text evidence="2">The sequence shown here is derived from an EMBL/GenBank/DDBJ whole genome shotgun (WGS) entry which is preliminary data.</text>
</comment>
<evidence type="ECO:0000313" key="3">
    <source>
        <dbReference type="Proteomes" id="UP001392437"/>
    </source>
</evidence>
<keyword evidence="3" id="KW-1185">Reference proteome</keyword>
<name>A0AAW0QUC9_9PEZI</name>
<accession>A0AAW0QUC9</accession>